<sequence length="110" mass="12871">MKAKYKIILTDNAEKFLNTLVSEQKNLMYDLIGMLSLLGYELDYPYSKKVHTKKNKIYELRCTKFGNRLYYFFKGDQIYIATNGGKKSTQKKDIELADKIASKLLKDLKK</sequence>
<dbReference type="OrthoDB" id="9800258at2"/>
<dbReference type="SUPFAM" id="SSF143011">
    <property type="entry name" value="RelE-like"/>
    <property type="match status" value="1"/>
</dbReference>
<evidence type="ECO:0008006" key="3">
    <source>
        <dbReference type="Google" id="ProtNLM"/>
    </source>
</evidence>
<dbReference type="AlphaFoldDB" id="A0A8J2Z760"/>
<dbReference type="RefSeq" id="WP_117004101.1">
    <property type="nucleotide sequence ID" value="NZ_BMJS01000084.1"/>
</dbReference>
<dbReference type="EMBL" id="BMJS01000084">
    <property type="protein sequence ID" value="GGG08917.1"/>
    <property type="molecule type" value="Genomic_DNA"/>
</dbReference>
<reference evidence="1" key="1">
    <citation type="journal article" date="2014" name="Int. J. Syst. Evol. Microbiol.">
        <title>Complete genome sequence of Corynebacterium casei LMG S-19264T (=DSM 44701T), isolated from a smear-ripened cheese.</title>
        <authorList>
            <consortium name="US DOE Joint Genome Institute (JGI-PGF)"/>
            <person name="Walter F."/>
            <person name="Albersmeier A."/>
            <person name="Kalinowski J."/>
            <person name="Ruckert C."/>
        </authorList>
    </citation>
    <scope>NUCLEOTIDE SEQUENCE</scope>
    <source>
        <strain evidence="1">CGMCC 1.15758</strain>
    </source>
</reference>
<evidence type="ECO:0000313" key="2">
    <source>
        <dbReference type="Proteomes" id="UP000636949"/>
    </source>
</evidence>
<reference evidence="1" key="2">
    <citation type="submission" date="2020-09" db="EMBL/GenBank/DDBJ databases">
        <authorList>
            <person name="Sun Q."/>
            <person name="Zhou Y."/>
        </authorList>
    </citation>
    <scope>NUCLEOTIDE SEQUENCE</scope>
    <source>
        <strain evidence="1">CGMCC 1.15758</strain>
    </source>
</reference>
<protein>
    <recommendedName>
        <fullName evidence="3">Addiction module killer protein</fullName>
    </recommendedName>
</protein>
<accession>A0A8J2Z760</accession>
<dbReference type="InterPro" id="IPR035093">
    <property type="entry name" value="RelE/ParE_toxin_dom_sf"/>
</dbReference>
<dbReference type="InterPro" id="IPR009241">
    <property type="entry name" value="HigB-like"/>
</dbReference>
<dbReference type="Proteomes" id="UP000636949">
    <property type="component" value="Unassembled WGS sequence"/>
</dbReference>
<comment type="caution">
    <text evidence="1">The sequence shown here is derived from an EMBL/GenBank/DDBJ whole genome shotgun (WGS) entry which is preliminary data.</text>
</comment>
<proteinExistence type="predicted"/>
<evidence type="ECO:0000313" key="1">
    <source>
        <dbReference type="EMBL" id="GGG08917.1"/>
    </source>
</evidence>
<keyword evidence="2" id="KW-1185">Reference proteome</keyword>
<organism evidence="1 2">
    <name type="scientific">Cysteiniphilum litorale</name>
    <dbReference type="NCBI Taxonomy" id="2056700"/>
    <lineage>
        <taxon>Bacteria</taxon>
        <taxon>Pseudomonadati</taxon>
        <taxon>Pseudomonadota</taxon>
        <taxon>Gammaproteobacteria</taxon>
        <taxon>Thiotrichales</taxon>
        <taxon>Fastidiosibacteraceae</taxon>
        <taxon>Cysteiniphilum</taxon>
    </lineage>
</organism>
<gene>
    <name evidence="1" type="ORF">GCM10010995_28130</name>
</gene>
<dbReference type="Pfam" id="PF05973">
    <property type="entry name" value="Gp49"/>
    <property type="match status" value="1"/>
</dbReference>
<name>A0A8J2Z760_9GAMM</name>